<dbReference type="RefSeq" id="WP_018473978.1">
    <property type="nucleotide sequence ID" value="NZ_BMWX01000001.1"/>
</dbReference>
<reference evidence="2" key="1">
    <citation type="journal article" date="2014" name="Int. J. Syst. Evol. Microbiol.">
        <title>Complete genome sequence of Corynebacterium casei LMG S-19264T (=DSM 44701T), isolated from a smear-ripened cheese.</title>
        <authorList>
            <consortium name="US DOE Joint Genome Institute (JGI-PGF)"/>
            <person name="Walter F."/>
            <person name="Albersmeier A."/>
            <person name="Kalinowski J."/>
            <person name="Ruckert C."/>
        </authorList>
    </citation>
    <scope>NUCLEOTIDE SEQUENCE</scope>
    <source>
        <strain evidence="2">KCTC 12368</strain>
    </source>
</reference>
<dbReference type="Pfam" id="PF04717">
    <property type="entry name" value="Phage_base_V"/>
    <property type="match status" value="1"/>
</dbReference>
<evidence type="ECO:0000313" key="2">
    <source>
        <dbReference type="EMBL" id="GGZ17461.1"/>
    </source>
</evidence>
<gene>
    <name evidence="2" type="ORF">GCM10007049_07480</name>
</gene>
<dbReference type="InterPro" id="IPR006531">
    <property type="entry name" value="Gp5/Vgr_OB"/>
</dbReference>
<reference evidence="2" key="2">
    <citation type="submission" date="2020-09" db="EMBL/GenBank/DDBJ databases">
        <authorList>
            <person name="Sun Q."/>
            <person name="Kim S."/>
        </authorList>
    </citation>
    <scope>NUCLEOTIDE SEQUENCE</scope>
    <source>
        <strain evidence="2">KCTC 12368</strain>
    </source>
</reference>
<keyword evidence="3" id="KW-1185">Reference proteome</keyword>
<dbReference type="NCBIfam" id="TIGR01646">
    <property type="entry name" value="vgr_GE"/>
    <property type="match status" value="1"/>
</dbReference>
<dbReference type="InterPro" id="IPR037026">
    <property type="entry name" value="Vgr_OB-fold_dom_sf"/>
</dbReference>
<name>A0A918PPD2_9BACT</name>
<accession>A0A918PPD2</accession>
<sequence length="573" mass="62251">MSSNDTTVSLTILTNGQAISSSYGVKSVQVSMALNKIPLCRIALIDGDVSTSEFAASDSQDFVPGTEIEVALGFGGKNSTVFKGIITRHALKIREAQSHLILDVRHIAIKSTLRKRNRYFYDMKDEDVFQELFSPYSIDLEADAGTASHVQLVQYESSDWDFALQRAQAHGKVINVGIDKIKIENPSMDTGEVATIHYGENVLSFDGEIDARTQVKKVKVRSWDPDEQEEIELDGEDKNWPSPGNISASTLAESLTEDPLVLSHGGSMDPEELKSWATGEWSYRQLGKVRARAKITGDANILPGTLVILKGLGARFSGKAYVTGVNHQVYEGTWETDVQIGLEPNQVQNGISSPSHLTNSELFSGIKGLQVGTVTSLEDPDAAERIQVKLPMINNEEEGIWCRYISLDAGEDRGYVFRPEPKDEVLVGFIDNDPSQGVILGMLYSKKHPSPIEASNDNMEKGFVSKSGIKIIFDDEISQLTIETPGGNKIILDDDDGSILMEDQNGNKGYYSSEGISLESEGAITIKTKGDISMEGMNISLKAEGEFTAEGGGGAEISSSGIAVLKGSLVQIN</sequence>
<feature type="domain" description="Gp5/Type VI secretion system Vgr protein OB-fold" evidence="1">
    <location>
        <begin position="371"/>
        <end position="444"/>
    </location>
</feature>
<proteinExistence type="predicted"/>
<evidence type="ECO:0000259" key="1">
    <source>
        <dbReference type="Pfam" id="PF04717"/>
    </source>
</evidence>
<dbReference type="Proteomes" id="UP000619457">
    <property type="component" value="Unassembled WGS sequence"/>
</dbReference>
<dbReference type="SUPFAM" id="SSF69279">
    <property type="entry name" value="Phage tail proteins"/>
    <property type="match status" value="1"/>
</dbReference>
<dbReference type="InterPro" id="IPR006533">
    <property type="entry name" value="T6SS_Vgr_RhsGE"/>
</dbReference>
<dbReference type="AlphaFoldDB" id="A0A918PPD2"/>
<dbReference type="SUPFAM" id="SSF69255">
    <property type="entry name" value="gp5 N-terminal domain-like"/>
    <property type="match status" value="1"/>
</dbReference>
<organism evidence="2 3">
    <name type="scientific">Echinicola pacifica</name>
    <dbReference type="NCBI Taxonomy" id="346377"/>
    <lineage>
        <taxon>Bacteria</taxon>
        <taxon>Pseudomonadati</taxon>
        <taxon>Bacteroidota</taxon>
        <taxon>Cytophagia</taxon>
        <taxon>Cytophagales</taxon>
        <taxon>Cyclobacteriaceae</taxon>
        <taxon>Echinicola</taxon>
    </lineage>
</organism>
<dbReference type="EMBL" id="BMWX01000001">
    <property type="protein sequence ID" value="GGZ17461.1"/>
    <property type="molecule type" value="Genomic_DNA"/>
</dbReference>
<dbReference type="Gene3D" id="2.40.50.230">
    <property type="entry name" value="Gp5 N-terminal domain"/>
    <property type="match status" value="1"/>
</dbReference>
<comment type="caution">
    <text evidence="2">The sequence shown here is derived from an EMBL/GenBank/DDBJ whole genome shotgun (WGS) entry which is preliminary data.</text>
</comment>
<evidence type="ECO:0000313" key="3">
    <source>
        <dbReference type="Proteomes" id="UP000619457"/>
    </source>
</evidence>
<protein>
    <submittedName>
        <fullName evidence="2">Type IV secretion protein Rhs</fullName>
    </submittedName>
</protein>